<sequence>MSSVRAPHRGASAHREAFRAVSRRSPAGDRHDRVEVPDGFVADASARECGSWKGRCTRLRNRVVDGAGGAGLHRSARSGDAGGDLERGGRGRLHDRAPERRRGHEEGPPAGEPARRASGRSRCGPTAKTHPAAGSRCHPSCSVLDSRSSGRRTRDSSTSRSSRTPSGPPAARRRRTAAGFRAGRAEQPRQRRPGYSAGTVPGHGGGLAHPLVRHLPPRAADRVAGRCRTSRWSVPRQPATARSRSRGAVRPRSPRRANSRPPPPCPPGTGARRACGTIVCAAELSLLNAISGDR</sequence>
<proteinExistence type="predicted"/>
<accession>A0A7W7PU16</accession>
<feature type="compositionally biased region" description="Basic and acidic residues" evidence="1">
    <location>
        <begin position="84"/>
        <end position="107"/>
    </location>
</feature>
<comment type="caution">
    <text evidence="2">The sequence shown here is derived from an EMBL/GenBank/DDBJ whole genome shotgun (WGS) entry which is preliminary data.</text>
</comment>
<protein>
    <submittedName>
        <fullName evidence="2">Uncharacterized protein</fullName>
    </submittedName>
</protein>
<keyword evidence="3" id="KW-1185">Reference proteome</keyword>
<evidence type="ECO:0000313" key="2">
    <source>
        <dbReference type="EMBL" id="MBB4901284.1"/>
    </source>
</evidence>
<feature type="region of interest" description="Disordered" evidence="1">
    <location>
        <begin position="1"/>
        <end position="44"/>
    </location>
</feature>
<feature type="region of interest" description="Disordered" evidence="1">
    <location>
        <begin position="60"/>
        <end position="272"/>
    </location>
</feature>
<evidence type="ECO:0000313" key="3">
    <source>
        <dbReference type="Proteomes" id="UP000579523"/>
    </source>
</evidence>
<dbReference type="AlphaFoldDB" id="A0A7W7PU16"/>
<feature type="compositionally biased region" description="Basic and acidic residues" evidence="1">
    <location>
        <begin position="26"/>
        <end position="36"/>
    </location>
</feature>
<reference evidence="2 3" key="1">
    <citation type="submission" date="2020-08" db="EMBL/GenBank/DDBJ databases">
        <title>Genomic Encyclopedia of Type Strains, Phase III (KMG-III): the genomes of soil and plant-associated and newly described type strains.</title>
        <authorList>
            <person name="Whitman W."/>
        </authorList>
    </citation>
    <scope>NUCLEOTIDE SEQUENCE [LARGE SCALE GENOMIC DNA]</scope>
    <source>
        <strain evidence="2 3">CECT 3273</strain>
    </source>
</reference>
<feature type="compositionally biased region" description="Basic residues" evidence="1">
    <location>
        <begin position="1"/>
        <end position="12"/>
    </location>
</feature>
<dbReference type="EMBL" id="JACHJI010000010">
    <property type="protein sequence ID" value="MBB4901284.1"/>
    <property type="molecule type" value="Genomic_DNA"/>
</dbReference>
<dbReference type="Proteomes" id="UP000579523">
    <property type="component" value="Unassembled WGS sequence"/>
</dbReference>
<evidence type="ECO:0000256" key="1">
    <source>
        <dbReference type="SAM" id="MobiDB-lite"/>
    </source>
</evidence>
<name>A0A7W7PU16_9ACTN</name>
<feature type="compositionally biased region" description="Basic residues" evidence="1">
    <location>
        <begin position="243"/>
        <end position="258"/>
    </location>
</feature>
<gene>
    <name evidence="2" type="ORF">FHS37_005371</name>
</gene>
<organism evidence="2 3">
    <name type="scientific">Streptomyces griseomycini</name>
    <dbReference type="NCBI Taxonomy" id="66895"/>
    <lineage>
        <taxon>Bacteria</taxon>
        <taxon>Bacillati</taxon>
        <taxon>Actinomycetota</taxon>
        <taxon>Actinomycetes</taxon>
        <taxon>Kitasatosporales</taxon>
        <taxon>Streptomycetaceae</taxon>
        <taxon>Streptomyces</taxon>
    </lineage>
</organism>